<dbReference type="EMBL" id="JACGWK010000002">
    <property type="protein sequence ID" value="KAL0370273.1"/>
    <property type="molecule type" value="Genomic_DNA"/>
</dbReference>
<dbReference type="InterPro" id="IPR036425">
    <property type="entry name" value="MoaB/Mog-like_dom_sf"/>
</dbReference>
<name>A0AAW2QR40_9LAMI</name>
<organism evidence="1">
    <name type="scientific">Sesamum angustifolium</name>
    <dbReference type="NCBI Taxonomy" id="2727405"/>
    <lineage>
        <taxon>Eukaryota</taxon>
        <taxon>Viridiplantae</taxon>
        <taxon>Streptophyta</taxon>
        <taxon>Embryophyta</taxon>
        <taxon>Tracheophyta</taxon>
        <taxon>Spermatophyta</taxon>
        <taxon>Magnoliopsida</taxon>
        <taxon>eudicotyledons</taxon>
        <taxon>Gunneridae</taxon>
        <taxon>Pentapetalae</taxon>
        <taxon>asterids</taxon>
        <taxon>lamiids</taxon>
        <taxon>Lamiales</taxon>
        <taxon>Pedaliaceae</taxon>
        <taxon>Sesamum</taxon>
    </lineage>
</organism>
<dbReference type="Gene3D" id="3.40.980.10">
    <property type="entry name" value="MoaB/Mog-like domain"/>
    <property type="match status" value="1"/>
</dbReference>
<reference evidence="1" key="1">
    <citation type="submission" date="2020-06" db="EMBL/GenBank/DDBJ databases">
        <authorList>
            <person name="Li T."/>
            <person name="Hu X."/>
            <person name="Zhang T."/>
            <person name="Song X."/>
            <person name="Zhang H."/>
            <person name="Dai N."/>
            <person name="Sheng W."/>
            <person name="Hou X."/>
            <person name="Wei L."/>
        </authorList>
    </citation>
    <scope>NUCLEOTIDE SEQUENCE</scope>
    <source>
        <strain evidence="1">G01</strain>
        <tissue evidence="1">Leaf</tissue>
    </source>
</reference>
<evidence type="ECO:0000313" key="1">
    <source>
        <dbReference type="EMBL" id="KAL0370273.1"/>
    </source>
</evidence>
<proteinExistence type="predicted"/>
<protein>
    <submittedName>
        <fullName evidence="1">Molybdopterin biosynthesis protein CNX1</fullName>
    </submittedName>
</protein>
<dbReference type="AlphaFoldDB" id="A0AAW2QR40"/>
<sequence length="71" mass="7632">MPGNPNAVAECMEALLPALKHALNKSKGTRERSTLGTFLMHKPLLQIPGNSAISWLAVLLKKLVVLVPISC</sequence>
<gene>
    <name evidence="1" type="ORF">Sangu_0345400</name>
</gene>
<accession>A0AAW2QR40</accession>
<comment type="caution">
    <text evidence="1">The sequence shown here is derived from an EMBL/GenBank/DDBJ whole genome shotgun (WGS) entry which is preliminary data.</text>
</comment>
<reference evidence="1" key="2">
    <citation type="journal article" date="2024" name="Plant">
        <title>Genomic evolution and insights into agronomic trait innovations of Sesamum species.</title>
        <authorList>
            <person name="Miao H."/>
            <person name="Wang L."/>
            <person name="Qu L."/>
            <person name="Liu H."/>
            <person name="Sun Y."/>
            <person name="Le M."/>
            <person name="Wang Q."/>
            <person name="Wei S."/>
            <person name="Zheng Y."/>
            <person name="Lin W."/>
            <person name="Duan Y."/>
            <person name="Cao H."/>
            <person name="Xiong S."/>
            <person name="Wang X."/>
            <person name="Wei L."/>
            <person name="Li C."/>
            <person name="Ma Q."/>
            <person name="Ju M."/>
            <person name="Zhao R."/>
            <person name="Li G."/>
            <person name="Mu C."/>
            <person name="Tian Q."/>
            <person name="Mei H."/>
            <person name="Zhang T."/>
            <person name="Gao T."/>
            <person name="Zhang H."/>
        </authorList>
    </citation>
    <scope>NUCLEOTIDE SEQUENCE</scope>
    <source>
        <strain evidence="1">G01</strain>
    </source>
</reference>